<dbReference type="EC" id="3.5.2.17" evidence="7"/>
<evidence type="ECO:0000313" key="9">
    <source>
        <dbReference type="EMBL" id="MRH44335.1"/>
    </source>
</evidence>
<comment type="subunit">
    <text evidence="4 7">Homotetramer.</text>
</comment>
<protein>
    <recommendedName>
        <fullName evidence="7">5-hydroxyisourate hydrolase</fullName>
        <shortName evidence="7">HIU hydrolase</shortName>
        <shortName evidence="7">HIUHase</shortName>
        <ecNumber evidence="7">3.5.2.17</ecNumber>
    </recommendedName>
</protein>
<evidence type="ECO:0000259" key="8">
    <source>
        <dbReference type="Pfam" id="PF00576"/>
    </source>
</evidence>
<comment type="function">
    <text evidence="2">Catalyzes the hydrolysis of 5-hydroxyisourate (HIU) to 2-oxo-4-hydroxy-4-carboxy-5-ureidoimidazoline (OHCU).</text>
</comment>
<comment type="catalytic activity">
    <reaction evidence="1 7">
        <text>5-hydroxyisourate + H2O = 5-hydroxy-2-oxo-4-ureido-2,5-dihydro-1H-imidazole-5-carboxylate + H(+)</text>
        <dbReference type="Rhea" id="RHEA:23736"/>
        <dbReference type="ChEBI" id="CHEBI:15377"/>
        <dbReference type="ChEBI" id="CHEBI:15378"/>
        <dbReference type="ChEBI" id="CHEBI:18072"/>
        <dbReference type="ChEBI" id="CHEBI:58639"/>
        <dbReference type="EC" id="3.5.2.17"/>
    </reaction>
</comment>
<accession>A0A6A8DF56</accession>
<dbReference type="OrthoDB" id="9792386at2"/>
<keyword evidence="5 7" id="KW-0659">Purine metabolism</keyword>
<dbReference type="CDD" id="cd05822">
    <property type="entry name" value="TLP_HIUase"/>
    <property type="match status" value="1"/>
</dbReference>
<evidence type="ECO:0000256" key="4">
    <source>
        <dbReference type="ARBA" id="ARBA00011881"/>
    </source>
</evidence>
<keyword evidence="10" id="KW-1185">Reference proteome</keyword>
<dbReference type="InterPro" id="IPR014306">
    <property type="entry name" value="Hydroxyisourate_hydrolase"/>
</dbReference>
<dbReference type="PANTHER" id="PTHR10395">
    <property type="entry name" value="URICASE AND TRANSTHYRETIN-RELATED"/>
    <property type="match status" value="1"/>
</dbReference>
<dbReference type="AlphaFoldDB" id="A0A6A8DF56"/>
<name>A0A6A8DF56_9BACI</name>
<dbReference type="GO" id="GO:0033971">
    <property type="term" value="F:hydroxyisourate hydrolase activity"/>
    <property type="evidence" value="ECO:0007669"/>
    <property type="project" value="UniProtKB-EC"/>
</dbReference>
<dbReference type="InterPro" id="IPR036817">
    <property type="entry name" value="Transthyretin/HIU_hydrolase_sf"/>
</dbReference>
<dbReference type="InterPro" id="IPR023416">
    <property type="entry name" value="Transthyretin/HIU_hydrolase_d"/>
</dbReference>
<evidence type="ECO:0000313" key="10">
    <source>
        <dbReference type="Proteomes" id="UP000799092"/>
    </source>
</evidence>
<dbReference type="Gene3D" id="2.60.40.180">
    <property type="entry name" value="Transthyretin/hydroxyisourate hydrolase domain"/>
    <property type="match status" value="1"/>
</dbReference>
<dbReference type="EMBL" id="WJNG01000015">
    <property type="protein sequence ID" value="MRH44335.1"/>
    <property type="molecule type" value="Genomic_DNA"/>
</dbReference>
<evidence type="ECO:0000256" key="3">
    <source>
        <dbReference type="ARBA" id="ARBA00009850"/>
    </source>
</evidence>
<dbReference type="NCBIfam" id="TIGR02962">
    <property type="entry name" value="hdxy_isourate"/>
    <property type="match status" value="1"/>
</dbReference>
<comment type="caution">
    <text evidence="9">The sequence shown here is derived from an EMBL/GenBank/DDBJ whole genome shotgun (WGS) entry which is preliminary data.</text>
</comment>
<proteinExistence type="inferred from homology"/>
<dbReference type="InterPro" id="IPR023418">
    <property type="entry name" value="Thyroxine_BS"/>
</dbReference>
<dbReference type="SUPFAM" id="SSF49472">
    <property type="entry name" value="Transthyretin (synonym: prealbumin)"/>
    <property type="match status" value="1"/>
</dbReference>
<dbReference type="PROSITE" id="PS00768">
    <property type="entry name" value="TRANSTHYRETIN_1"/>
    <property type="match status" value="1"/>
</dbReference>
<dbReference type="Pfam" id="PF00576">
    <property type="entry name" value="Transthyretin"/>
    <property type="match status" value="1"/>
</dbReference>
<organism evidence="9 10">
    <name type="scientific">Aquibacillus halophilus</name>
    <dbReference type="NCBI Taxonomy" id="930132"/>
    <lineage>
        <taxon>Bacteria</taxon>
        <taxon>Bacillati</taxon>
        <taxon>Bacillota</taxon>
        <taxon>Bacilli</taxon>
        <taxon>Bacillales</taxon>
        <taxon>Bacillaceae</taxon>
        <taxon>Aquibacillus</taxon>
    </lineage>
</organism>
<dbReference type="RefSeq" id="WP_153737939.1">
    <property type="nucleotide sequence ID" value="NZ_WJNG01000015.1"/>
</dbReference>
<gene>
    <name evidence="9" type="primary">uraH</name>
    <name evidence="9" type="ORF">GH741_16955</name>
</gene>
<evidence type="ECO:0000256" key="5">
    <source>
        <dbReference type="ARBA" id="ARBA00022631"/>
    </source>
</evidence>
<evidence type="ECO:0000256" key="7">
    <source>
        <dbReference type="RuleBase" id="RU361270"/>
    </source>
</evidence>
<dbReference type="FunFam" id="2.60.40.180:FF:000005">
    <property type="entry name" value="5-hydroxyisourate hydrolase"/>
    <property type="match status" value="1"/>
</dbReference>
<evidence type="ECO:0000256" key="6">
    <source>
        <dbReference type="ARBA" id="ARBA00022801"/>
    </source>
</evidence>
<feature type="domain" description="Transthyretin/hydroxyisourate hydrolase" evidence="8">
    <location>
        <begin position="4"/>
        <end position="116"/>
    </location>
</feature>
<reference evidence="9" key="1">
    <citation type="submission" date="2019-11" db="EMBL/GenBank/DDBJ databases">
        <authorList>
            <person name="Li J."/>
        </authorList>
    </citation>
    <scope>NUCLEOTIDE SEQUENCE</scope>
    <source>
        <strain evidence="9">B6B</strain>
    </source>
</reference>
<dbReference type="GO" id="GO:0006144">
    <property type="term" value="P:purine nucleobase metabolic process"/>
    <property type="evidence" value="ECO:0007669"/>
    <property type="project" value="UniProtKB-KW"/>
</dbReference>
<evidence type="ECO:0000256" key="2">
    <source>
        <dbReference type="ARBA" id="ARBA00002704"/>
    </source>
</evidence>
<comment type="similarity">
    <text evidence="3 7">Belongs to the transthyretin family. 5-hydroxyisourate hydrolase subfamily.</text>
</comment>
<dbReference type="InterPro" id="IPR023419">
    <property type="entry name" value="Transthyretin_CS"/>
</dbReference>
<evidence type="ECO:0000256" key="1">
    <source>
        <dbReference type="ARBA" id="ARBA00001043"/>
    </source>
</evidence>
<dbReference type="PROSITE" id="PS00769">
    <property type="entry name" value="TRANSTHYRETIN_2"/>
    <property type="match status" value="1"/>
</dbReference>
<dbReference type="PANTHER" id="PTHR10395:SF7">
    <property type="entry name" value="5-HYDROXYISOURATE HYDROLASE"/>
    <property type="match status" value="1"/>
</dbReference>
<sequence length="117" mass="13244">MSGLTTHILDSTHGQPASNVKIDLYVLNGNQLDHLKTVTTNSDGRLDYPLLSKEEIQQGNYEIVFHIGAYFRELNNDLKEPLFLDSVPVRFGVSDKEAHYHVPLLVSPWGYQVYRGS</sequence>
<dbReference type="Proteomes" id="UP000799092">
    <property type="component" value="Unassembled WGS sequence"/>
</dbReference>
<keyword evidence="6 7" id="KW-0378">Hydrolase</keyword>